<organism evidence="1 2">
    <name type="scientific">Rhododendron molle</name>
    <name type="common">Chinese azalea</name>
    <name type="synonym">Azalea mollis</name>
    <dbReference type="NCBI Taxonomy" id="49168"/>
    <lineage>
        <taxon>Eukaryota</taxon>
        <taxon>Viridiplantae</taxon>
        <taxon>Streptophyta</taxon>
        <taxon>Embryophyta</taxon>
        <taxon>Tracheophyta</taxon>
        <taxon>Spermatophyta</taxon>
        <taxon>Magnoliopsida</taxon>
        <taxon>eudicotyledons</taxon>
        <taxon>Gunneridae</taxon>
        <taxon>Pentapetalae</taxon>
        <taxon>asterids</taxon>
        <taxon>Ericales</taxon>
        <taxon>Ericaceae</taxon>
        <taxon>Ericoideae</taxon>
        <taxon>Rhodoreae</taxon>
        <taxon>Rhododendron</taxon>
    </lineage>
</organism>
<reference evidence="1" key="1">
    <citation type="submission" date="2022-02" db="EMBL/GenBank/DDBJ databases">
        <title>Plant Genome Project.</title>
        <authorList>
            <person name="Zhang R.-G."/>
        </authorList>
    </citation>
    <scope>NUCLEOTIDE SEQUENCE</scope>
    <source>
        <strain evidence="1">AT1</strain>
    </source>
</reference>
<keyword evidence="2" id="KW-1185">Reference proteome</keyword>
<accession>A0ACC0NDZ5</accession>
<comment type="caution">
    <text evidence="1">The sequence shown here is derived from an EMBL/GenBank/DDBJ whole genome shotgun (WGS) entry which is preliminary data.</text>
</comment>
<evidence type="ECO:0000313" key="2">
    <source>
        <dbReference type="Proteomes" id="UP001062846"/>
    </source>
</evidence>
<name>A0ACC0NDZ5_RHOML</name>
<protein>
    <submittedName>
        <fullName evidence="1">Uncharacterized protein</fullName>
    </submittedName>
</protein>
<sequence>MGGDLMDVTISGAKDANRNLIIPPLERHMSISIPASSRLPPAQDDVMAAYIRLLQRRDDEKDNELAALKVELAQMKQHMQEVAPATSRSAGDRRQRRQTPPPPPLPPPQEQPYDTGYRGLMKDHLGFTPEKSDASELILYKQPTTFATHRSRSHHEQNRSRDTAGSFTSSYSTSCVEFSGTTTEAP</sequence>
<gene>
    <name evidence="1" type="ORF">RHMOL_Rhmol06G0160400</name>
</gene>
<dbReference type="EMBL" id="CM046393">
    <property type="protein sequence ID" value="KAI8551119.1"/>
    <property type="molecule type" value="Genomic_DNA"/>
</dbReference>
<dbReference type="Proteomes" id="UP001062846">
    <property type="component" value="Chromosome 6"/>
</dbReference>
<evidence type="ECO:0000313" key="1">
    <source>
        <dbReference type="EMBL" id="KAI8551119.1"/>
    </source>
</evidence>
<proteinExistence type="predicted"/>